<dbReference type="InterPro" id="IPR013216">
    <property type="entry name" value="Methyltransf_11"/>
</dbReference>
<dbReference type="CDD" id="cd02440">
    <property type="entry name" value="AdoMet_MTases"/>
    <property type="match status" value="1"/>
</dbReference>
<reference evidence="2 3" key="1">
    <citation type="journal article" date="2016" name="Nat. Commun.">
        <title>Thousands of microbial genomes shed light on interconnected biogeochemical processes in an aquifer system.</title>
        <authorList>
            <person name="Anantharaman K."/>
            <person name="Brown C.T."/>
            <person name="Hug L.A."/>
            <person name="Sharon I."/>
            <person name="Castelle C.J."/>
            <person name="Probst A.J."/>
            <person name="Thomas B.C."/>
            <person name="Singh A."/>
            <person name="Wilkins M.J."/>
            <person name="Karaoz U."/>
            <person name="Brodie E.L."/>
            <person name="Williams K.H."/>
            <person name="Hubbard S.S."/>
            <person name="Banfield J.F."/>
        </authorList>
    </citation>
    <scope>NUCLEOTIDE SEQUENCE [LARGE SCALE GENOMIC DNA]</scope>
</reference>
<gene>
    <name evidence="2" type="ORF">A2Z22_03275</name>
</gene>
<accession>A0A1F7XAP3</accession>
<evidence type="ECO:0000313" key="3">
    <source>
        <dbReference type="Proteomes" id="UP000177053"/>
    </source>
</evidence>
<dbReference type="PANTHER" id="PTHR43591">
    <property type="entry name" value="METHYLTRANSFERASE"/>
    <property type="match status" value="1"/>
</dbReference>
<dbReference type="InterPro" id="IPR029063">
    <property type="entry name" value="SAM-dependent_MTases_sf"/>
</dbReference>
<sequence>MAYANENDLGIAGLALLRKRLIGNKSDIKFIVSEIRRIVDQLKTSKHLEETARKNDVVSGYKSWSDTYDSIPNLLIEVEEPEVKTILQGISPGKALDAGCGTGRYSIFLHSLGFEVTGVDISSTMLQKARLKNRNINFIVGNLENLPIDDSNFDLATCALALTHFKNIDKSVSELSRVVRRGGYIVISDIHPLLVTLGGQADFHDKFGNWRFITNYVHWYTNYLHAFDIANLRIMKCLEPLMNSKQVRLAQTGSQLNIKTISAALRGLPIAIIWILEKI</sequence>
<dbReference type="Pfam" id="PF08241">
    <property type="entry name" value="Methyltransf_11"/>
    <property type="match status" value="1"/>
</dbReference>
<feature type="domain" description="Methyltransferase type 11" evidence="1">
    <location>
        <begin position="96"/>
        <end position="187"/>
    </location>
</feature>
<dbReference type="AlphaFoldDB" id="A0A1F7XAP3"/>
<dbReference type="EMBL" id="MGFS01000003">
    <property type="protein sequence ID" value="OGM12087.1"/>
    <property type="molecule type" value="Genomic_DNA"/>
</dbReference>
<organism evidence="2 3">
    <name type="scientific">Candidatus Woesebacteria bacterium RBG_16_34_12</name>
    <dbReference type="NCBI Taxonomy" id="1802480"/>
    <lineage>
        <taxon>Bacteria</taxon>
        <taxon>Candidatus Woeseibacteriota</taxon>
    </lineage>
</organism>
<name>A0A1F7XAP3_9BACT</name>
<dbReference type="Gene3D" id="3.40.50.150">
    <property type="entry name" value="Vaccinia Virus protein VP39"/>
    <property type="match status" value="1"/>
</dbReference>
<dbReference type="GO" id="GO:0008757">
    <property type="term" value="F:S-adenosylmethionine-dependent methyltransferase activity"/>
    <property type="evidence" value="ECO:0007669"/>
    <property type="project" value="InterPro"/>
</dbReference>
<comment type="caution">
    <text evidence="2">The sequence shown here is derived from an EMBL/GenBank/DDBJ whole genome shotgun (WGS) entry which is preliminary data.</text>
</comment>
<proteinExistence type="predicted"/>
<protein>
    <recommendedName>
        <fullName evidence="1">Methyltransferase type 11 domain-containing protein</fullName>
    </recommendedName>
</protein>
<dbReference type="SUPFAM" id="SSF53335">
    <property type="entry name" value="S-adenosyl-L-methionine-dependent methyltransferases"/>
    <property type="match status" value="1"/>
</dbReference>
<evidence type="ECO:0000313" key="2">
    <source>
        <dbReference type="EMBL" id="OGM12087.1"/>
    </source>
</evidence>
<dbReference type="Proteomes" id="UP000177053">
    <property type="component" value="Unassembled WGS sequence"/>
</dbReference>
<evidence type="ECO:0000259" key="1">
    <source>
        <dbReference type="Pfam" id="PF08241"/>
    </source>
</evidence>